<reference evidence="12 13" key="1">
    <citation type="submission" date="2016-11" db="EMBL/GenBank/DDBJ databases">
        <authorList>
            <person name="Jaros S."/>
            <person name="Januszkiewicz K."/>
            <person name="Wedrychowicz H."/>
        </authorList>
    </citation>
    <scope>NUCLEOTIDE SEQUENCE [LARGE SCALE GENOMIC DNA]</scope>
    <source>
        <strain evidence="12 13">DSM 16917</strain>
    </source>
</reference>
<evidence type="ECO:0000256" key="1">
    <source>
        <dbReference type="ARBA" id="ARBA00001849"/>
    </source>
</evidence>
<organism evidence="12 13">
    <name type="scientific">Ferrimonas marina</name>
    <dbReference type="NCBI Taxonomy" id="299255"/>
    <lineage>
        <taxon>Bacteria</taxon>
        <taxon>Pseudomonadati</taxon>
        <taxon>Pseudomonadota</taxon>
        <taxon>Gammaproteobacteria</taxon>
        <taxon>Alteromonadales</taxon>
        <taxon>Ferrimonadaceae</taxon>
        <taxon>Ferrimonas</taxon>
    </lineage>
</organism>
<dbReference type="Gene3D" id="2.40.50.140">
    <property type="entry name" value="Nucleic acid-binding proteins"/>
    <property type="match status" value="2"/>
</dbReference>
<sequence>MFQDNPLLQQLKAQIRETLPTVEGTIKATGRGFGFIETDKGESHFVPPPMMKKVVHGDRVSAVLRTENDKTAAEPEQLLEPALDRFVARIKRFKGRLNLVPDHPLMKDAIRARCKKTVDEESLQDGDYVVAHLKRHPLREGDNTFLAEISQLVAKTDDPHVPWWVILAKHDLAKVEPEDPAGWQLDDAAERRDLTALPFVTIDAESTKDMDDALHIQARDGGWTLTVAIADPTAYVHPGDAVDQEALKRAYTQYLPGFNVPMLPRQLADELCSLVEGEDRPTLCAEIQIGADGAQQGSAEFFLATIRSQGKLAYDKVSDRLEGGEGAWQPDSPVIAEQVDLLHALANARTAWRHEHALVFPDRPDFRFEVDDQGNVLAIHADHRRTGNRIVEECMILANAACAERLGATLGQGIFNAHAGLEPDRIAPAVEMLAEHGLNYDAERLATLEGYCELRRDLDRQETGYLDARIRRMQAFSEMAATPQPHFGMGLMGYATWTSPIRKYSDMVNHRLLKAMIQQGEPSQNVDEPLLEQLAKMRKLHRMCERHVGDWLYARYLAPQAGSEQAYDAEIIDLNRGGARVRLQANGAVAFIPASSLCAEKGRMVIQADKGQALLDDEPALQVADRITVLIDKVDVDERSVLAKPQRPLGAPIE</sequence>
<keyword evidence="4 9" id="KW-0963">Cytoplasm</keyword>
<dbReference type="Gene3D" id="2.40.50.640">
    <property type="match status" value="1"/>
</dbReference>
<dbReference type="InterPro" id="IPR050180">
    <property type="entry name" value="RNR_Ribonuclease"/>
</dbReference>
<dbReference type="OrthoDB" id="9764149at2"/>
<comment type="similarity">
    <text evidence="3 9">Belongs to the RNR ribonuclease family. RNase II subfamily.</text>
</comment>
<dbReference type="EMBL" id="FQXG01000013">
    <property type="protein sequence ID" value="SHI24912.1"/>
    <property type="molecule type" value="Genomic_DNA"/>
</dbReference>
<dbReference type="InterPro" id="IPR022966">
    <property type="entry name" value="RNase_II/R_CS"/>
</dbReference>
<evidence type="ECO:0000259" key="11">
    <source>
        <dbReference type="SMART" id="SM00955"/>
    </source>
</evidence>
<dbReference type="InterPro" id="IPR011129">
    <property type="entry name" value="CSD"/>
</dbReference>
<dbReference type="InterPro" id="IPR040476">
    <property type="entry name" value="CSD2"/>
</dbReference>
<evidence type="ECO:0000256" key="9">
    <source>
        <dbReference type="HAMAP-Rule" id="MF_01036"/>
    </source>
</evidence>
<dbReference type="InterPro" id="IPR013223">
    <property type="entry name" value="RNase_B_OB_dom"/>
</dbReference>
<dbReference type="NCBIfam" id="TIGR00358">
    <property type="entry name" value="3_prime_RNase"/>
    <property type="match status" value="1"/>
</dbReference>
<keyword evidence="7 9" id="KW-0269">Exonuclease</keyword>
<dbReference type="GO" id="GO:0003723">
    <property type="term" value="F:RNA binding"/>
    <property type="evidence" value="ECO:0007669"/>
    <property type="project" value="UniProtKB-KW"/>
</dbReference>
<comment type="catalytic activity">
    <reaction evidence="1 9">
        <text>Exonucleolytic cleavage in the 3'- to 5'-direction to yield nucleoside 5'-phosphates.</text>
        <dbReference type="EC" id="3.1.13.1"/>
    </reaction>
</comment>
<dbReference type="SMART" id="SM00955">
    <property type="entry name" value="RNB"/>
    <property type="match status" value="1"/>
</dbReference>
<feature type="domain" description="RNB" evidence="11">
    <location>
        <begin position="191"/>
        <end position="519"/>
    </location>
</feature>
<dbReference type="Pfam" id="PF00575">
    <property type="entry name" value="S1"/>
    <property type="match status" value="1"/>
</dbReference>
<dbReference type="PANTHER" id="PTHR23355">
    <property type="entry name" value="RIBONUCLEASE"/>
    <property type="match status" value="1"/>
</dbReference>
<dbReference type="Proteomes" id="UP000184268">
    <property type="component" value="Unassembled WGS sequence"/>
</dbReference>
<dbReference type="Pfam" id="PF00773">
    <property type="entry name" value="RNB"/>
    <property type="match status" value="1"/>
</dbReference>
<dbReference type="Pfam" id="PF17876">
    <property type="entry name" value="CSD2"/>
    <property type="match status" value="1"/>
</dbReference>
<dbReference type="NCBIfam" id="TIGR02062">
    <property type="entry name" value="RNase_B"/>
    <property type="match status" value="1"/>
</dbReference>
<keyword evidence="5 9" id="KW-0540">Nuclease</keyword>
<dbReference type="InterPro" id="IPR003029">
    <property type="entry name" value="S1_domain"/>
</dbReference>
<keyword evidence="8 9" id="KW-0694">RNA-binding</keyword>
<protein>
    <recommendedName>
        <fullName evidence="9">Exoribonuclease 2</fullName>
        <ecNumber evidence="9">3.1.13.1</ecNumber>
    </recommendedName>
    <alternativeName>
        <fullName evidence="9">Exoribonuclease II</fullName>
        <shortName evidence="9">RNase II</shortName>
        <shortName evidence="9">Ribonuclease II</shortName>
    </alternativeName>
</protein>
<accession>A0A1M5ZL78</accession>
<dbReference type="PROSITE" id="PS01175">
    <property type="entry name" value="RIBONUCLEASE_II"/>
    <property type="match status" value="1"/>
</dbReference>
<proteinExistence type="inferred from homology"/>
<evidence type="ECO:0000256" key="3">
    <source>
        <dbReference type="ARBA" id="ARBA00009925"/>
    </source>
</evidence>
<dbReference type="AlphaFoldDB" id="A0A1M5ZL78"/>
<dbReference type="InterPro" id="IPR004476">
    <property type="entry name" value="RNase_II/RNase_R"/>
</dbReference>
<gene>
    <name evidence="9" type="primary">rnb</name>
    <name evidence="12" type="ORF">SAMN02745129_0391</name>
</gene>
<dbReference type="GO" id="GO:0005829">
    <property type="term" value="C:cytosol"/>
    <property type="evidence" value="ECO:0007669"/>
    <property type="project" value="UniProtKB-ARBA"/>
</dbReference>
<evidence type="ECO:0000313" key="13">
    <source>
        <dbReference type="Proteomes" id="UP000184268"/>
    </source>
</evidence>
<comment type="function">
    <text evidence="9">Involved in mRNA degradation. Hydrolyzes single-stranded polyribonucleotides processively in the 3' to 5' direction.</text>
</comment>
<comment type="subcellular location">
    <subcellularLocation>
        <location evidence="2 9">Cytoplasm</location>
    </subcellularLocation>
</comment>
<dbReference type="Pfam" id="PF08206">
    <property type="entry name" value="OB_RNB"/>
    <property type="match status" value="1"/>
</dbReference>
<evidence type="ECO:0000256" key="6">
    <source>
        <dbReference type="ARBA" id="ARBA00022801"/>
    </source>
</evidence>
<dbReference type="HAMAP" id="MF_01036">
    <property type="entry name" value="RNase_II"/>
    <property type="match status" value="1"/>
</dbReference>
<evidence type="ECO:0000256" key="8">
    <source>
        <dbReference type="ARBA" id="ARBA00022884"/>
    </source>
</evidence>
<dbReference type="RefSeq" id="WP_067665317.1">
    <property type="nucleotide sequence ID" value="NZ_FQXG01000013.1"/>
</dbReference>
<dbReference type="InterPro" id="IPR001900">
    <property type="entry name" value="RNase_II/R"/>
</dbReference>
<evidence type="ECO:0000259" key="10">
    <source>
        <dbReference type="SMART" id="SM00357"/>
    </source>
</evidence>
<dbReference type="GO" id="GO:0006402">
    <property type="term" value="P:mRNA catabolic process"/>
    <property type="evidence" value="ECO:0007669"/>
    <property type="project" value="UniProtKB-UniRule"/>
</dbReference>
<evidence type="ECO:0000256" key="7">
    <source>
        <dbReference type="ARBA" id="ARBA00022839"/>
    </source>
</evidence>
<dbReference type="PANTHER" id="PTHR23355:SF37">
    <property type="entry name" value="EXORIBONUCLEASE 2"/>
    <property type="match status" value="1"/>
</dbReference>
<dbReference type="InterPro" id="IPR011804">
    <property type="entry name" value="RNase_II"/>
</dbReference>
<keyword evidence="13" id="KW-1185">Reference proteome</keyword>
<dbReference type="SUPFAM" id="SSF50249">
    <property type="entry name" value="Nucleic acid-binding proteins"/>
    <property type="match status" value="4"/>
</dbReference>
<dbReference type="SMART" id="SM00357">
    <property type="entry name" value="CSP"/>
    <property type="match status" value="1"/>
</dbReference>
<dbReference type="NCBIfam" id="NF003455">
    <property type="entry name" value="PRK05054.1"/>
    <property type="match status" value="1"/>
</dbReference>
<dbReference type="EC" id="3.1.13.1" evidence="9"/>
<dbReference type="InterPro" id="IPR012340">
    <property type="entry name" value="NA-bd_OB-fold"/>
</dbReference>
<evidence type="ECO:0000256" key="4">
    <source>
        <dbReference type="ARBA" id="ARBA00022490"/>
    </source>
</evidence>
<evidence type="ECO:0000313" key="12">
    <source>
        <dbReference type="EMBL" id="SHI24912.1"/>
    </source>
</evidence>
<evidence type="ECO:0000256" key="2">
    <source>
        <dbReference type="ARBA" id="ARBA00004496"/>
    </source>
</evidence>
<evidence type="ECO:0000256" key="5">
    <source>
        <dbReference type="ARBA" id="ARBA00022722"/>
    </source>
</evidence>
<dbReference type="GO" id="GO:0008859">
    <property type="term" value="F:exoribonuclease II activity"/>
    <property type="evidence" value="ECO:0007669"/>
    <property type="project" value="UniProtKB-UniRule"/>
</dbReference>
<keyword evidence="6 9" id="KW-0378">Hydrolase</keyword>
<name>A0A1M5ZL78_9GAMM</name>
<feature type="domain" description="Cold-shock" evidence="10">
    <location>
        <begin position="23"/>
        <end position="79"/>
    </location>
</feature>
<dbReference type="STRING" id="299255.SAMN02745129_0391"/>